<gene>
    <name evidence="3" type="ORF">H6G03_07100</name>
</gene>
<keyword evidence="2" id="KW-0812">Transmembrane</keyword>
<dbReference type="NCBIfam" id="NF038300">
    <property type="entry name" value="EPS_HpsL"/>
    <property type="match status" value="1"/>
</dbReference>
<feature type="region of interest" description="Disordered" evidence="1">
    <location>
        <begin position="530"/>
        <end position="553"/>
    </location>
</feature>
<evidence type="ECO:0000313" key="3">
    <source>
        <dbReference type="EMBL" id="MBD2180870.1"/>
    </source>
</evidence>
<keyword evidence="2" id="KW-1133">Transmembrane helix</keyword>
<dbReference type="EMBL" id="JACJPW010000013">
    <property type="protein sequence ID" value="MBD2180870.1"/>
    <property type="molecule type" value="Genomic_DNA"/>
</dbReference>
<feature type="compositionally biased region" description="Basic residues" evidence="1">
    <location>
        <begin position="542"/>
        <end position="553"/>
    </location>
</feature>
<feature type="transmembrane region" description="Helical" evidence="2">
    <location>
        <begin position="88"/>
        <end position="106"/>
    </location>
</feature>
<sequence>MPKSKTKSKSKKQAATGKSTLNLKEQLAQKRKAAKERKEFISFSTGAVFGAAFLGMMAFPLGGPKAAIGAMAGIICLAFSFKYPRQALWAFLIYMPFSGTIIYTLGNSPVLQLAKDGFYIPGLVSIIQECRQKRLPIVIPKGLKPSLILLFVCCLITLLFVNGSQQMNAEQVAILTRQPPEKPFALGILGLKVFMGYIPLITCAYYLIRTKKEFFFMTRLHVILALTCFGLCFVQYMFLKTGRCAGTQFAEGGDLFKASIEARCLVGGALLYSPEQGVIRLPGTFVAPWQWGWFIISNAYFTFATAFSDPSALWRTFGLVAMAADFAIAVISGQRIALALVPASFVILLILTGQIANLKRFLPIATGLAVLLGIAAVLYPEIVQERIDSFVGRWEESPADEFILYQFGFTWNNLKGSLIGLGLGRATNSARVFGNTALVETWFPKVMHEVGPIGLAAFLIFVSCLTFYTFKAYRSIRDPSLRSFAACFWVFVLFISYQTYYYPLDVDPVAVYYWFFAGVILKLPEIARQEDESEEKVEQKNTKRGKKAKLSWV</sequence>
<feature type="transmembrane region" description="Helical" evidence="2">
    <location>
        <begin position="146"/>
        <end position="163"/>
    </location>
</feature>
<dbReference type="Proteomes" id="UP000641646">
    <property type="component" value="Unassembled WGS sequence"/>
</dbReference>
<evidence type="ECO:0000256" key="1">
    <source>
        <dbReference type="SAM" id="MobiDB-lite"/>
    </source>
</evidence>
<accession>A0A926VC76</accession>
<reference evidence="3" key="1">
    <citation type="journal article" date="2015" name="ISME J.">
        <title>Draft Genome Sequence of Streptomyces incarnatus NRRL8089, which Produces the Nucleoside Antibiotic Sinefungin.</title>
        <authorList>
            <person name="Oshima K."/>
            <person name="Hattori M."/>
            <person name="Shimizu H."/>
            <person name="Fukuda K."/>
            <person name="Nemoto M."/>
            <person name="Inagaki K."/>
            <person name="Tamura T."/>
        </authorList>
    </citation>
    <scope>NUCLEOTIDE SEQUENCE</scope>
    <source>
        <strain evidence="3">FACHB-1375</strain>
    </source>
</reference>
<feature type="transmembrane region" description="Helical" evidence="2">
    <location>
        <begin position="337"/>
        <end position="356"/>
    </location>
</feature>
<name>A0A926VC76_9CYAN</name>
<evidence type="ECO:0008006" key="5">
    <source>
        <dbReference type="Google" id="ProtNLM"/>
    </source>
</evidence>
<feature type="transmembrane region" description="Helical" evidence="2">
    <location>
        <begin position="184"/>
        <end position="208"/>
    </location>
</feature>
<keyword evidence="4" id="KW-1185">Reference proteome</keyword>
<dbReference type="RefSeq" id="WP_190463518.1">
    <property type="nucleotide sequence ID" value="NZ_JACJPW010000013.1"/>
</dbReference>
<organism evidence="3 4">
    <name type="scientific">Aerosakkonema funiforme FACHB-1375</name>
    <dbReference type="NCBI Taxonomy" id="2949571"/>
    <lineage>
        <taxon>Bacteria</taxon>
        <taxon>Bacillati</taxon>
        <taxon>Cyanobacteriota</taxon>
        <taxon>Cyanophyceae</taxon>
        <taxon>Oscillatoriophycideae</taxon>
        <taxon>Aerosakkonematales</taxon>
        <taxon>Aerosakkonemataceae</taxon>
        <taxon>Aerosakkonema</taxon>
    </lineage>
</organism>
<comment type="caution">
    <text evidence="3">The sequence shown here is derived from an EMBL/GenBank/DDBJ whole genome shotgun (WGS) entry which is preliminary data.</text>
</comment>
<feature type="transmembrane region" description="Helical" evidence="2">
    <location>
        <begin position="482"/>
        <end position="503"/>
    </location>
</feature>
<feature type="transmembrane region" description="Helical" evidence="2">
    <location>
        <begin position="361"/>
        <end position="379"/>
    </location>
</feature>
<evidence type="ECO:0000313" key="4">
    <source>
        <dbReference type="Proteomes" id="UP000641646"/>
    </source>
</evidence>
<reference evidence="3" key="2">
    <citation type="submission" date="2020-08" db="EMBL/GenBank/DDBJ databases">
        <authorList>
            <person name="Chen M."/>
            <person name="Teng W."/>
            <person name="Zhao L."/>
            <person name="Hu C."/>
            <person name="Zhou Y."/>
            <person name="Han B."/>
            <person name="Song L."/>
            <person name="Shu W."/>
        </authorList>
    </citation>
    <scope>NUCLEOTIDE SEQUENCE</scope>
    <source>
        <strain evidence="3">FACHB-1375</strain>
    </source>
</reference>
<feature type="transmembrane region" description="Helical" evidence="2">
    <location>
        <begin position="65"/>
        <end position="81"/>
    </location>
</feature>
<feature type="compositionally biased region" description="Basic and acidic residues" evidence="1">
    <location>
        <begin position="530"/>
        <end position="541"/>
    </location>
</feature>
<feature type="transmembrane region" description="Helical" evidence="2">
    <location>
        <begin position="450"/>
        <end position="470"/>
    </location>
</feature>
<feature type="transmembrane region" description="Helical" evidence="2">
    <location>
        <begin position="220"/>
        <end position="239"/>
    </location>
</feature>
<keyword evidence="2" id="KW-0472">Membrane</keyword>
<dbReference type="InterPro" id="IPR049753">
    <property type="entry name" value="EPS_HpsL-like"/>
</dbReference>
<proteinExistence type="predicted"/>
<evidence type="ECO:0000256" key="2">
    <source>
        <dbReference type="SAM" id="Phobius"/>
    </source>
</evidence>
<protein>
    <recommendedName>
        <fullName evidence="5">Bacterial cell division membrane protein</fullName>
    </recommendedName>
</protein>
<dbReference type="AlphaFoldDB" id="A0A926VC76"/>
<feature type="transmembrane region" description="Helical" evidence="2">
    <location>
        <begin position="40"/>
        <end position="59"/>
    </location>
</feature>